<keyword evidence="3" id="KW-1185">Reference proteome</keyword>
<gene>
    <name evidence="2" type="ORF">EV696_10279</name>
</gene>
<feature type="domain" description="PilZ" evidence="1">
    <location>
        <begin position="88"/>
        <end position="172"/>
    </location>
</feature>
<dbReference type="OrthoDB" id="5734758at2"/>
<dbReference type="AlphaFoldDB" id="A0A4R6USW5"/>
<dbReference type="Pfam" id="PF07238">
    <property type="entry name" value="PilZ"/>
    <property type="match status" value="1"/>
</dbReference>
<protein>
    <submittedName>
        <fullName evidence="2">PilZ domain-containing protein</fullName>
    </submittedName>
</protein>
<evidence type="ECO:0000313" key="3">
    <source>
        <dbReference type="Proteomes" id="UP000295375"/>
    </source>
</evidence>
<proteinExistence type="predicted"/>
<organism evidence="2 3">
    <name type="scientific">Permianibacter aggregans</name>
    <dbReference type="NCBI Taxonomy" id="1510150"/>
    <lineage>
        <taxon>Bacteria</taxon>
        <taxon>Pseudomonadati</taxon>
        <taxon>Pseudomonadota</taxon>
        <taxon>Gammaproteobacteria</taxon>
        <taxon>Pseudomonadales</taxon>
        <taxon>Pseudomonadaceae</taxon>
        <taxon>Permianibacter</taxon>
    </lineage>
</organism>
<dbReference type="Proteomes" id="UP000295375">
    <property type="component" value="Unassembled WGS sequence"/>
</dbReference>
<name>A0A4R6USW5_9GAMM</name>
<accession>A0A4R6USW5</accession>
<evidence type="ECO:0000259" key="1">
    <source>
        <dbReference type="Pfam" id="PF07238"/>
    </source>
</evidence>
<dbReference type="InterPro" id="IPR009875">
    <property type="entry name" value="PilZ_domain"/>
</dbReference>
<dbReference type="GO" id="GO:0035438">
    <property type="term" value="F:cyclic-di-GMP binding"/>
    <property type="evidence" value="ECO:0007669"/>
    <property type="project" value="InterPro"/>
</dbReference>
<comment type="caution">
    <text evidence="2">The sequence shown here is derived from an EMBL/GenBank/DDBJ whole genome shotgun (WGS) entry which is preliminary data.</text>
</comment>
<reference evidence="2 3" key="1">
    <citation type="submission" date="2019-03" db="EMBL/GenBank/DDBJ databases">
        <title>Genomic Encyclopedia of Type Strains, Phase IV (KMG-IV): sequencing the most valuable type-strain genomes for metagenomic binning, comparative biology and taxonomic classification.</title>
        <authorList>
            <person name="Goeker M."/>
        </authorList>
    </citation>
    <scope>NUCLEOTIDE SEQUENCE [LARGE SCALE GENOMIC DNA]</scope>
    <source>
        <strain evidence="2 3">DSM 103792</strain>
    </source>
</reference>
<dbReference type="EMBL" id="SNYM01000002">
    <property type="protein sequence ID" value="TDQ50398.1"/>
    <property type="molecule type" value="Genomic_DNA"/>
</dbReference>
<dbReference type="RefSeq" id="WP_133587526.1">
    <property type="nucleotide sequence ID" value="NZ_CP037953.1"/>
</dbReference>
<sequence length="187" mass="21767">MFSEHDDRRRYFRIRDRIAFCWFDAADEQAETRHPLSLLLGQSLFHDMHRIDAEHQNLLHALQEKSRDLGQYLHALNQKIELIARQLVLQNASDHYRTMEVMLSGNGIGFPVPEPMALGKLFDAYAVLLSSAVCVSFRARVVWCSTHHDQNWVGAEITRISEHDRDAIIRHTLHVQAQQRRSQKSED</sequence>
<evidence type="ECO:0000313" key="2">
    <source>
        <dbReference type="EMBL" id="TDQ50398.1"/>
    </source>
</evidence>